<evidence type="ECO:0000313" key="1">
    <source>
        <dbReference type="EMBL" id="VEL20952.1"/>
    </source>
</evidence>
<dbReference type="AlphaFoldDB" id="A0A3S4ZVJ2"/>
<gene>
    <name evidence="1" type="ORF">PXEA_LOCUS14392</name>
</gene>
<keyword evidence="2" id="KW-1185">Reference proteome</keyword>
<name>A0A3S4ZVJ2_9PLAT</name>
<comment type="caution">
    <text evidence="1">The sequence shown here is derived from an EMBL/GenBank/DDBJ whole genome shotgun (WGS) entry which is preliminary data.</text>
</comment>
<protein>
    <submittedName>
        <fullName evidence="1">Uncharacterized protein</fullName>
    </submittedName>
</protein>
<dbReference type="Proteomes" id="UP000784294">
    <property type="component" value="Unassembled WGS sequence"/>
</dbReference>
<evidence type="ECO:0000313" key="2">
    <source>
        <dbReference type="Proteomes" id="UP000784294"/>
    </source>
</evidence>
<proteinExistence type="predicted"/>
<organism evidence="1 2">
    <name type="scientific">Protopolystoma xenopodis</name>
    <dbReference type="NCBI Taxonomy" id="117903"/>
    <lineage>
        <taxon>Eukaryota</taxon>
        <taxon>Metazoa</taxon>
        <taxon>Spiralia</taxon>
        <taxon>Lophotrochozoa</taxon>
        <taxon>Platyhelminthes</taxon>
        <taxon>Monogenea</taxon>
        <taxon>Polyopisthocotylea</taxon>
        <taxon>Polystomatidea</taxon>
        <taxon>Polystomatidae</taxon>
        <taxon>Protopolystoma</taxon>
    </lineage>
</organism>
<reference evidence="1" key="1">
    <citation type="submission" date="2018-11" db="EMBL/GenBank/DDBJ databases">
        <authorList>
            <consortium name="Pathogen Informatics"/>
        </authorList>
    </citation>
    <scope>NUCLEOTIDE SEQUENCE</scope>
</reference>
<accession>A0A3S4ZVJ2</accession>
<sequence>MTRWEGIEAKVASSSRQVDKPVSVGWTGLALTTGKRAEEKDEIRWRHGCCDSCLYRRWPVSDAPLLNTHTLMDRQLRHTHLDRVNNRLCQETVHTPLVSDLPGSVITGLHDSENTKPDTCTWKQAARPTQLT</sequence>
<dbReference type="EMBL" id="CAAALY010048778">
    <property type="protein sequence ID" value="VEL20952.1"/>
    <property type="molecule type" value="Genomic_DNA"/>
</dbReference>